<protein>
    <submittedName>
        <fullName evidence="4">Uncharacterized protein LOC109472585</fullName>
    </submittedName>
</protein>
<organism evidence="3 4">
    <name type="scientific">Branchiostoma belcheri</name>
    <name type="common">Amphioxus</name>
    <dbReference type="NCBI Taxonomy" id="7741"/>
    <lineage>
        <taxon>Eukaryota</taxon>
        <taxon>Metazoa</taxon>
        <taxon>Chordata</taxon>
        <taxon>Cephalochordata</taxon>
        <taxon>Leptocardii</taxon>
        <taxon>Amphioxiformes</taxon>
        <taxon>Branchiostomatidae</taxon>
        <taxon>Branchiostoma</taxon>
    </lineage>
</organism>
<dbReference type="AlphaFoldDB" id="A0A6P4Z1V9"/>
<dbReference type="RefSeq" id="XP_019627929.1">
    <property type="nucleotide sequence ID" value="XM_019772370.1"/>
</dbReference>
<dbReference type="PROSITE" id="PS50042">
    <property type="entry name" value="CNMP_BINDING_3"/>
    <property type="match status" value="2"/>
</dbReference>
<dbReference type="Pfam" id="PF00027">
    <property type="entry name" value="cNMP_binding"/>
    <property type="match status" value="1"/>
</dbReference>
<dbReference type="OrthoDB" id="10014600at2759"/>
<dbReference type="InterPro" id="IPR018490">
    <property type="entry name" value="cNMP-bd_dom_sf"/>
</dbReference>
<evidence type="ECO:0000259" key="2">
    <source>
        <dbReference type="PROSITE" id="PS50042"/>
    </source>
</evidence>
<dbReference type="Proteomes" id="UP000515135">
    <property type="component" value="Unplaced"/>
</dbReference>
<accession>A0A6P4Z1V9</accession>
<gene>
    <name evidence="4" type="primary">LOC109472585</name>
</gene>
<dbReference type="InterPro" id="IPR014710">
    <property type="entry name" value="RmlC-like_jellyroll"/>
</dbReference>
<dbReference type="SUPFAM" id="SSF51206">
    <property type="entry name" value="cAMP-binding domain-like"/>
    <property type="match status" value="2"/>
</dbReference>
<feature type="domain" description="Cyclic nucleotide-binding" evidence="2">
    <location>
        <begin position="126"/>
        <end position="217"/>
    </location>
</feature>
<proteinExistence type="predicted"/>
<dbReference type="PANTHER" id="PTHR23011">
    <property type="entry name" value="CYCLIC NUCLEOTIDE-BINDING DOMAIN CONTAINING PROTEIN"/>
    <property type="match status" value="1"/>
</dbReference>
<dbReference type="CDD" id="cd00038">
    <property type="entry name" value="CAP_ED"/>
    <property type="match status" value="2"/>
</dbReference>
<evidence type="ECO:0000313" key="4">
    <source>
        <dbReference type="RefSeq" id="XP_019627929.1"/>
    </source>
</evidence>
<evidence type="ECO:0000256" key="1">
    <source>
        <dbReference type="SAM" id="MobiDB-lite"/>
    </source>
</evidence>
<reference evidence="4" key="1">
    <citation type="submission" date="2025-08" db="UniProtKB">
        <authorList>
            <consortium name="RefSeq"/>
        </authorList>
    </citation>
    <scope>IDENTIFICATION</scope>
    <source>
        <tissue evidence="4">Gonad</tissue>
    </source>
</reference>
<feature type="region of interest" description="Disordered" evidence="1">
    <location>
        <begin position="605"/>
        <end position="660"/>
    </location>
</feature>
<keyword evidence="3" id="KW-1185">Reference proteome</keyword>
<sequence length="660" mass="75456">MLKLVKKSIERNKFMKDLHSTREKNAERRARNEGPMVFNKRLFAAQGSVVITLEARKVMVRNAVSLDRDLTASELLSMRPVADGLKLIHNGLKYVKDAISHVVTYESYDQDVYVTKQPQEDLLSCYYILSGSVEVTYDKPSRNSMQVHESNIIYAHGVGEFLGMVSPEGPSRDLAPPATMYTTEPCEFLRIDRQKFHEKIKSLAKLHKEEKEHYLNNVSVLKTLPEVEKEKLMSVLVKQEYPAGKVILRQGEPVHHLFLLVKGRCECLRQVTVDETKNEEVFRVGRLDEGDFFGEEGFLNGVDSCCSIVTLSCVSCFIINRTNFASIVKEPLVNLLTSYRKAVSSDDVLKERGYDNAIWRLYKHGTLQVVQKESGQNLTSDDNRPLTVTRKASDTTPMYLKIYSDHPSRSKYFSKRSKSAPAAMMGSDQTNSLWKKRLVAPKSAVTAATTKITLGQRSESDASWAFSSDETSTIISDIDKDSSVPFIESTHEFRRRFAASELEAQGISDRALQLKAEALNEVESSYARRQAMMDSEDEVGKMRKSKEPLEDESPTVLSLLTNEDGTKEEEKWHTVIHDEHKLAAETLAVTRIRMMFLRRRLGRYQSDKREEQKKHRERLEKSRESFQDKLQKLKEESERETDKSDTESKEKDQRPGRLLL</sequence>
<dbReference type="GeneID" id="109472585"/>
<feature type="region of interest" description="Disordered" evidence="1">
    <location>
        <begin position="532"/>
        <end position="554"/>
    </location>
</feature>
<feature type="compositionally biased region" description="Basic and acidic residues" evidence="1">
    <location>
        <begin position="538"/>
        <end position="548"/>
    </location>
</feature>
<name>A0A6P4Z1V9_BRABE</name>
<evidence type="ECO:0000313" key="3">
    <source>
        <dbReference type="Proteomes" id="UP000515135"/>
    </source>
</evidence>
<dbReference type="SMART" id="SM00100">
    <property type="entry name" value="cNMP"/>
    <property type="match status" value="2"/>
</dbReference>
<dbReference type="Gene3D" id="2.60.120.10">
    <property type="entry name" value="Jelly Rolls"/>
    <property type="match status" value="2"/>
</dbReference>
<dbReference type="PANTHER" id="PTHR23011:SF41">
    <property type="entry name" value="CYCLIC NUCLEOTIDE-BINDING DOMAIN-CONTAINING PROTEIN"/>
    <property type="match status" value="1"/>
</dbReference>
<dbReference type="InterPro" id="IPR000595">
    <property type="entry name" value="cNMP-bd_dom"/>
</dbReference>
<feature type="domain" description="Cyclic nucleotide-binding" evidence="2">
    <location>
        <begin position="220"/>
        <end position="328"/>
    </location>
</feature>
<dbReference type="KEGG" id="bbel:109472585"/>